<dbReference type="EMBL" id="AE017285">
    <property type="protein sequence ID" value="AAS94984.1"/>
    <property type="molecule type" value="Genomic_DNA"/>
</dbReference>
<sequence>MVAANHPRNHIFSSPPVMCIFACSAIDTGAGRGYTLAPYFVQIYSRPAYSYVAMRHPGEDWTRDAMRFVMDDIEHLRQRHDAAMRRLERITERDARRRRKHLERFDRAYTLLRQRLGMTPDAATHQHAGVTTRLYAGFVGALRSLMF</sequence>
<dbReference type="STRING" id="882.DVU_0502"/>
<dbReference type="KEGG" id="dvu:DVU_0502"/>
<dbReference type="PaxDb" id="882-DVU_0502"/>
<organism evidence="1 2">
    <name type="scientific">Nitratidesulfovibrio vulgaris (strain ATCC 29579 / DSM 644 / CCUG 34227 / NCIMB 8303 / VKM B-1760 / Hildenborough)</name>
    <name type="common">Desulfovibrio vulgaris</name>
    <dbReference type="NCBI Taxonomy" id="882"/>
    <lineage>
        <taxon>Bacteria</taxon>
        <taxon>Pseudomonadati</taxon>
        <taxon>Thermodesulfobacteriota</taxon>
        <taxon>Desulfovibrionia</taxon>
        <taxon>Desulfovibrionales</taxon>
        <taxon>Desulfovibrionaceae</taxon>
        <taxon>Nitratidesulfovibrio</taxon>
    </lineage>
</organism>
<dbReference type="EnsemblBacteria" id="AAS94984">
    <property type="protein sequence ID" value="AAS94984"/>
    <property type="gene ID" value="DVU_0502"/>
</dbReference>
<proteinExistence type="predicted"/>
<accession>Q72ER7</accession>
<evidence type="ECO:0000313" key="2">
    <source>
        <dbReference type="Proteomes" id="UP000002194"/>
    </source>
</evidence>
<dbReference type="eggNOG" id="COG0675">
    <property type="taxonomic scope" value="Bacteria"/>
</dbReference>
<evidence type="ECO:0000313" key="1">
    <source>
        <dbReference type="EMBL" id="AAS94984.1"/>
    </source>
</evidence>
<gene>
    <name evidence="1" type="ordered locus">DVU_0502</name>
</gene>
<protein>
    <submittedName>
        <fullName evidence="1">Uncharacterized protein</fullName>
    </submittedName>
</protein>
<dbReference type="PATRIC" id="fig|882.5.peg.479"/>
<keyword evidence="2" id="KW-1185">Reference proteome</keyword>
<reference evidence="1 2" key="1">
    <citation type="journal article" date="2004" name="Nat. Biotechnol.">
        <title>The genome sequence of the anaerobic, sulfate-reducing bacterium Desulfovibrio vulgaris Hildenborough.</title>
        <authorList>
            <person name="Heidelberg J.F."/>
            <person name="Seshadri R."/>
            <person name="Haveman S.A."/>
            <person name="Hemme C.L."/>
            <person name="Paulsen I.T."/>
            <person name="Kolonay J.F."/>
            <person name="Eisen J.A."/>
            <person name="Ward N."/>
            <person name="Methe B."/>
            <person name="Brinkac L.M."/>
            <person name="Daugherty S.C."/>
            <person name="Deboy R.T."/>
            <person name="Dodson R.J."/>
            <person name="Durkin A.S."/>
            <person name="Madupu R."/>
            <person name="Nelson W.C."/>
            <person name="Sullivan S.A."/>
            <person name="Fouts D."/>
            <person name="Haft D.H."/>
            <person name="Selengut J."/>
            <person name="Peterson J.D."/>
            <person name="Davidsen T.M."/>
            <person name="Zafar N."/>
            <person name="Zhou L."/>
            <person name="Radune D."/>
            <person name="Dimitrov G."/>
            <person name="Hance M."/>
            <person name="Tran K."/>
            <person name="Khouri H."/>
            <person name="Gill J."/>
            <person name="Utterback T.R."/>
            <person name="Feldblyum T.V."/>
            <person name="Wall J.D."/>
            <person name="Voordouw G."/>
            <person name="Fraser C.M."/>
        </authorList>
    </citation>
    <scope>NUCLEOTIDE SEQUENCE [LARGE SCALE GENOMIC DNA]</scope>
    <source>
        <strain evidence="2">ATCC 29579 / DSM 644 / NCIMB 8303 / VKM B-1760 / Hildenborough</strain>
    </source>
</reference>
<dbReference type="AlphaFoldDB" id="Q72ER7"/>
<name>Q72ER7_NITV2</name>
<dbReference type="HOGENOM" id="CLU_1934672_0_0_7"/>
<dbReference type="Proteomes" id="UP000002194">
    <property type="component" value="Chromosome"/>
</dbReference>